<dbReference type="GO" id="GO:0005524">
    <property type="term" value="F:ATP binding"/>
    <property type="evidence" value="ECO:0007669"/>
    <property type="project" value="UniProtKB-KW"/>
</dbReference>
<reference evidence="2" key="1">
    <citation type="journal article" date="2020" name="mSystems">
        <title>Genome- and Community-Level Interaction Insights into Carbon Utilization and Element Cycling Functions of Hydrothermarchaeota in Hydrothermal Sediment.</title>
        <authorList>
            <person name="Zhou Z."/>
            <person name="Liu Y."/>
            <person name="Xu W."/>
            <person name="Pan J."/>
            <person name="Luo Z.H."/>
            <person name="Li M."/>
        </authorList>
    </citation>
    <scope>NUCLEOTIDE SEQUENCE [LARGE SCALE GENOMIC DNA]</scope>
    <source>
        <strain evidence="2">HyVt-483</strain>
    </source>
</reference>
<dbReference type="PANTHER" id="PTHR34301">
    <property type="entry name" value="DNA-BINDING PROTEIN-RELATED"/>
    <property type="match status" value="1"/>
</dbReference>
<evidence type="ECO:0000313" key="2">
    <source>
        <dbReference type="EMBL" id="HFC97716.1"/>
    </source>
</evidence>
<feature type="non-terminal residue" evidence="2">
    <location>
        <position position="166"/>
    </location>
</feature>
<dbReference type="SUPFAM" id="SSF52540">
    <property type="entry name" value="P-loop containing nucleoside triphosphate hydrolases"/>
    <property type="match status" value="1"/>
</dbReference>
<gene>
    <name evidence="2" type="ORF">ENJ40_04560</name>
</gene>
<keyword evidence="2" id="KW-0067">ATP-binding</keyword>
<evidence type="ECO:0000259" key="1">
    <source>
        <dbReference type="Pfam" id="PF01637"/>
    </source>
</evidence>
<dbReference type="InterPro" id="IPR011579">
    <property type="entry name" value="ATPase_dom"/>
</dbReference>
<dbReference type="AlphaFoldDB" id="A0A7C3CKE3"/>
<keyword evidence="2" id="KW-0547">Nucleotide-binding</keyword>
<organism evidence="2">
    <name type="scientific">Thermosulfurimonas dismutans</name>
    <dbReference type="NCBI Taxonomy" id="999894"/>
    <lineage>
        <taxon>Bacteria</taxon>
        <taxon>Pseudomonadati</taxon>
        <taxon>Thermodesulfobacteriota</taxon>
        <taxon>Thermodesulfobacteria</taxon>
        <taxon>Thermodesulfobacteriales</taxon>
        <taxon>Thermodesulfobacteriaceae</taxon>
        <taxon>Thermosulfurimonas</taxon>
    </lineage>
</organism>
<dbReference type="Proteomes" id="UP000886043">
    <property type="component" value="Unassembled WGS sequence"/>
</dbReference>
<feature type="domain" description="ATPase" evidence="1">
    <location>
        <begin position="3"/>
        <end position="155"/>
    </location>
</feature>
<name>A0A7C3CKE3_9BACT</name>
<dbReference type="Pfam" id="PF01637">
    <property type="entry name" value="ATPase_2"/>
    <property type="match status" value="1"/>
</dbReference>
<dbReference type="Gene3D" id="3.40.50.300">
    <property type="entry name" value="P-loop containing nucleotide triphosphate hydrolases"/>
    <property type="match status" value="1"/>
</dbReference>
<sequence length="166" mass="19902">MPFFNREKDIRRMKAVLSGEPNLVYFVYGPINSGKTALLMKVFEELPEEYRVFYINFRARHVEEFQDLLRVLFEVQFGRRRRKAREVVRELFKVGAKTVERFKGIPIPEKIFEYLFVDSRKVEDIFRYLEEVFEEIVRVGYRPVFVLDEMQAIKEVVNALGRPVIK</sequence>
<accession>A0A7C3CKE3</accession>
<dbReference type="PANTHER" id="PTHR34301:SF8">
    <property type="entry name" value="ATPASE DOMAIN-CONTAINING PROTEIN"/>
    <property type="match status" value="1"/>
</dbReference>
<dbReference type="EMBL" id="DRMH01000058">
    <property type="protein sequence ID" value="HFC97716.1"/>
    <property type="molecule type" value="Genomic_DNA"/>
</dbReference>
<dbReference type="InterPro" id="IPR027417">
    <property type="entry name" value="P-loop_NTPase"/>
</dbReference>
<proteinExistence type="predicted"/>
<protein>
    <submittedName>
        <fullName evidence="2">ATP-binding protein</fullName>
    </submittedName>
</protein>
<comment type="caution">
    <text evidence="2">The sequence shown here is derived from an EMBL/GenBank/DDBJ whole genome shotgun (WGS) entry which is preliminary data.</text>
</comment>